<dbReference type="PANTHER" id="PTHR37984:SF5">
    <property type="entry name" value="PROTEIN NYNRIN-LIKE"/>
    <property type="match status" value="1"/>
</dbReference>
<feature type="compositionally biased region" description="Low complexity" evidence="1">
    <location>
        <begin position="1"/>
        <end position="16"/>
    </location>
</feature>
<evidence type="ECO:0000259" key="2">
    <source>
        <dbReference type="Pfam" id="PF17921"/>
    </source>
</evidence>
<protein>
    <recommendedName>
        <fullName evidence="2">Integrase zinc-binding domain-containing protein</fullName>
    </recommendedName>
</protein>
<evidence type="ECO:0000256" key="1">
    <source>
        <dbReference type="SAM" id="MobiDB-lite"/>
    </source>
</evidence>
<evidence type="ECO:0000313" key="4">
    <source>
        <dbReference type="Proteomes" id="UP001283361"/>
    </source>
</evidence>
<sequence length="132" mass="15029">MTSLRMSTSSRRLGLRQMHSWKESKMKQQKTNVSPLRLTTQQMDGLIIKRTARHLYQARSELSISDGLLLKGDRIIIPATLQKEVLGRIHQGHFGITKCRERAASSVWWPGINKDISALIGKCRVCQEKQSS</sequence>
<dbReference type="FunFam" id="1.10.340.70:FF:000003">
    <property type="entry name" value="Protein CBG25708"/>
    <property type="match status" value="1"/>
</dbReference>
<reference evidence="3" key="1">
    <citation type="journal article" date="2023" name="G3 (Bethesda)">
        <title>A reference genome for the long-term kleptoplast-retaining sea slug Elysia crispata morphotype clarki.</title>
        <authorList>
            <person name="Eastman K.E."/>
            <person name="Pendleton A.L."/>
            <person name="Shaikh M.A."/>
            <person name="Suttiyut T."/>
            <person name="Ogas R."/>
            <person name="Tomko P."/>
            <person name="Gavelis G."/>
            <person name="Widhalm J.R."/>
            <person name="Wisecaver J.H."/>
        </authorList>
    </citation>
    <scope>NUCLEOTIDE SEQUENCE</scope>
    <source>
        <strain evidence="3">ECLA1</strain>
    </source>
</reference>
<dbReference type="PANTHER" id="PTHR37984">
    <property type="entry name" value="PROTEIN CBG26694"/>
    <property type="match status" value="1"/>
</dbReference>
<evidence type="ECO:0000313" key="3">
    <source>
        <dbReference type="EMBL" id="KAK3762936.1"/>
    </source>
</evidence>
<keyword evidence="4" id="KW-1185">Reference proteome</keyword>
<gene>
    <name evidence="3" type="ORF">RRG08_008152</name>
</gene>
<dbReference type="Gene3D" id="1.10.340.70">
    <property type="match status" value="1"/>
</dbReference>
<feature type="region of interest" description="Disordered" evidence="1">
    <location>
        <begin position="1"/>
        <end position="33"/>
    </location>
</feature>
<dbReference type="Proteomes" id="UP001283361">
    <property type="component" value="Unassembled WGS sequence"/>
</dbReference>
<dbReference type="InterPro" id="IPR041588">
    <property type="entry name" value="Integrase_H2C2"/>
</dbReference>
<accession>A0AAE0Z619</accession>
<feature type="domain" description="Integrase zinc-binding" evidence="2">
    <location>
        <begin position="77"/>
        <end position="131"/>
    </location>
</feature>
<comment type="caution">
    <text evidence="3">The sequence shown here is derived from an EMBL/GenBank/DDBJ whole genome shotgun (WGS) entry which is preliminary data.</text>
</comment>
<dbReference type="InterPro" id="IPR050951">
    <property type="entry name" value="Retrovirus_Pol_polyprotein"/>
</dbReference>
<proteinExistence type="predicted"/>
<dbReference type="Pfam" id="PF17921">
    <property type="entry name" value="Integrase_H2C2"/>
    <property type="match status" value="1"/>
</dbReference>
<name>A0AAE0Z619_9GAST</name>
<dbReference type="EMBL" id="JAWDGP010004625">
    <property type="protein sequence ID" value="KAK3762936.1"/>
    <property type="molecule type" value="Genomic_DNA"/>
</dbReference>
<organism evidence="3 4">
    <name type="scientific">Elysia crispata</name>
    <name type="common">lettuce slug</name>
    <dbReference type="NCBI Taxonomy" id="231223"/>
    <lineage>
        <taxon>Eukaryota</taxon>
        <taxon>Metazoa</taxon>
        <taxon>Spiralia</taxon>
        <taxon>Lophotrochozoa</taxon>
        <taxon>Mollusca</taxon>
        <taxon>Gastropoda</taxon>
        <taxon>Heterobranchia</taxon>
        <taxon>Euthyneura</taxon>
        <taxon>Panpulmonata</taxon>
        <taxon>Sacoglossa</taxon>
        <taxon>Placobranchoidea</taxon>
        <taxon>Plakobranchidae</taxon>
        <taxon>Elysia</taxon>
    </lineage>
</organism>
<dbReference type="AlphaFoldDB" id="A0AAE0Z619"/>